<evidence type="ECO:0000256" key="11">
    <source>
        <dbReference type="PROSITE-ProRule" id="PRU00042"/>
    </source>
</evidence>
<evidence type="ECO:0000313" key="15">
    <source>
        <dbReference type="RefSeq" id="XP_029285706.1"/>
    </source>
</evidence>
<dbReference type="PROSITE" id="PS50157">
    <property type="entry name" value="ZINC_FINGER_C2H2_2"/>
    <property type="match status" value="7"/>
</dbReference>
<keyword evidence="9" id="KW-0804">Transcription</keyword>
<feature type="compositionally biased region" description="Basic and acidic residues" evidence="12">
    <location>
        <begin position="142"/>
        <end position="154"/>
    </location>
</feature>
<evidence type="ECO:0000256" key="3">
    <source>
        <dbReference type="ARBA" id="ARBA00022723"/>
    </source>
</evidence>
<keyword evidence="5 11" id="KW-0863">Zinc-finger</keyword>
<dbReference type="KEGG" id="cgob:115007132"/>
<dbReference type="RefSeq" id="XP_029285706.1">
    <property type="nucleotide sequence ID" value="XM_029429846.1"/>
</dbReference>
<feature type="domain" description="C2H2-type" evidence="13">
    <location>
        <begin position="364"/>
        <end position="392"/>
    </location>
</feature>
<evidence type="ECO:0000256" key="12">
    <source>
        <dbReference type="SAM" id="MobiDB-lite"/>
    </source>
</evidence>
<sequence length="515" mass="58471">MSSVECLREFVNERLNAAAEEIFGVFQEAVVEYEAEIHRQRRLLDVVWKPEIKLHRIELPQQHVCKEEEVLSDQQLCIQERNSSLDQEDPEPPQIKEEQEELCTSQEGEQLVLKQETDTFMLTPTDEESDHQLLSHNSHVAESQDQKGGKHGDSGSRNAETNQQNLHHKSTSHSNNVVNPNLSEMHCDTHTGKQPFKCDTCGKGFKIKSLLEKHLRIHTGEKPFACKICEKAFRLNDHLKQHMRIHTGEKPYSCKICEKKFIEKSSLNCHIRTHTGEKPFACKTCGKGFIRKSALNYHIRIHTGEKPYSCKTCGKGFVKKSALNCHMRIHTGEKPYSCKTCGRAFRKNGHLKGHMRTHTREKPYSCNTCGKSFTQKSALTSHHTRIHTELPQQHVCKDQEVLSDQQRFWSPSMEKAVREYVAACPDFCELLGAKVRFTSGYQPQSNGQSERLNQELETSPISQNPTTWSKHLVWVELGVGGQCSLSPSHGSSLSSDVESGKTSSPPQLSHLQEDG</sequence>
<keyword evidence="6" id="KW-0862">Zinc</keyword>
<dbReference type="GO" id="GO:0000122">
    <property type="term" value="P:negative regulation of transcription by RNA polymerase II"/>
    <property type="evidence" value="ECO:0007669"/>
    <property type="project" value="UniProtKB-ARBA"/>
</dbReference>
<dbReference type="Proteomes" id="UP000504630">
    <property type="component" value="Chromosome 1"/>
</dbReference>
<feature type="domain" description="C2H2-type" evidence="13">
    <location>
        <begin position="224"/>
        <end position="251"/>
    </location>
</feature>
<dbReference type="FunFam" id="3.30.160.60:FF:000416">
    <property type="entry name" value="zinc finger protein 879 isoform X1"/>
    <property type="match status" value="1"/>
</dbReference>
<evidence type="ECO:0000256" key="2">
    <source>
        <dbReference type="ARBA" id="ARBA00006991"/>
    </source>
</evidence>
<evidence type="ECO:0000259" key="13">
    <source>
        <dbReference type="PROSITE" id="PS50157"/>
    </source>
</evidence>
<accession>A0A6J2PKA1</accession>
<gene>
    <name evidence="15" type="primary">LOC115007132</name>
</gene>
<keyword evidence="14" id="KW-1185">Reference proteome</keyword>
<feature type="region of interest" description="Disordered" evidence="12">
    <location>
        <begin position="440"/>
        <end position="463"/>
    </location>
</feature>
<comment type="subcellular location">
    <subcellularLocation>
        <location evidence="1">Nucleus</location>
    </subcellularLocation>
</comment>
<protein>
    <submittedName>
        <fullName evidence="15">Zinc finger protein 135-like</fullName>
    </submittedName>
</protein>
<dbReference type="InParanoid" id="A0A6J2PKA1"/>
<organism evidence="14 15">
    <name type="scientific">Cottoperca gobio</name>
    <name type="common">Frogmouth</name>
    <name type="synonym">Aphritis gobio</name>
    <dbReference type="NCBI Taxonomy" id="56716"/>
    <lineage>
        <taxon>Eukaryota</taxon>
        <taxon>Metazoa</taxon>
        <taxon>Chordata</taxon>
        <taxon>Craniata</taxon>
        <taxon>Vertebrata</taxon>
        <taxon>Euteleostomi</taxon>
        <taxon>Actinopterygii</taxon>
        <taxon>Neopterygii</taxon>
        <taxon>Teleostei</taxon>
        <taxon>Neoteleostei</taxon>
        <taxon>Acanthomorphata</taxon>
        <taxon>Eupercaria</taxon>
        <taxon>Perciformes</taxon>
        <taxon>Notothenioidei</taxon>
        <taxon>Bovichtidae</taxon>
        <taxon>Cottoperca</taxon>
    </lineage>
</organism>
<dbReference type="Gene3D" id="3.30.160.60">
    <property type="entry name" value="Classic Zinc Finger"/>
    <property type="match status" value="7"/>
</dbReference>
<dbReference type="GO" id="GO:0000981">
    <property type="term" value="F:DNA-binding transcription factor activity, RNA polymerase II-specific"/>
    <property type="evidence" value="ECO:0007669"/>
    <property type="project" value="TreeGrafter"/>
</dbReference>
<dbReference type="Gene3D" id="3.30.420.10">
    <property type="entry name" value="Ribonuclease H-like superfamily/Ribonuclease H"/>
    <property type="match status" value="1"/>
</dbReference>
<evidence type="ECO:0000313" key="14">
    <source>
        <dbReference type="Proteomes" id="UP000504630"/>
    </source>
</evidence>
<evidence type="ECO:0000256" key="10">
    <source>
        <dbReference type="ARBA" id="ARBA00023242"/>
    </source>
</evidence>
<keyword evidence="4" id="KW-0677">Repeat</keyword>
<evidence type="ECO:0000256" key="7">
    <source>
        <dbReference type="ARBA" id="ARBA00023015"/>
    </source>
</evidence>
<dbReference type="FunFam" id="3.30.160.60:FF:001465">
    <property type="entry name" value="Zinc finger protein 560"/>
    <property type="match status" value="1"/>
</dbReference>
<keyword evidence="8" id="KW-0238">DNA-binding</keyword>
<dbReference type="PROSITE" id="PS00028">
    <property type="entry name" value="ZINC_FINGER_C2H2_1"/>
    <property type="match status" value="7"/>
</dbReference>
<feature type="region of interest" description="Disordered" evidence="12">
    <location>
        <begin position="82"/>
        <end position="108"/>
    </location>
</feature>
<evidence type="ECO:0000256" key="4">
    <source>
        <dbReference type="ARBA" id="ARBA00022737"/>
    </source>
</evidence>
<feature type="compositionally biased region" description="Polar residues" evidence="12">
    <location>
        <begin position="155"/>
        <end position="165"/>
    </location>
</feature>
<keyword evidence="10" id="KW-0539">Nucleus</keyword>
<evidence type="ECO:0000256" key="5">
    <source>
        <dbReference type="ARBA" id="ARBA00022771"/>
    </source>
</evidence>
<dbReference type="InterPro" id="IPR036397">
    <property type="entry name" value="RNaseH_sf"/>
</dbReference>
<dbReference type="GO" id="GO:0005634">
    <property type="term" value="C:nucleus"/>
    <property type="evidence" value="ECO:0007669"/>
    <property type="project" value="UniProtKB-SubCell"/>
</dbReference>
<dbReference type="SUPFAM" id="SSF53098">
    <property type="entry name" value="Ribonuclease H-like"/>
    <property type="match status" value="1"/>
</dbReference>
<dbReference type="GO" id="GO:0003677">
    <property type="term" value="F:DNA binding"/>
    <property type="evidence" value="ECO:0007669"/>
    <property type="project" value="UniProtKB-KW"/>
</dbReference>
<feature type="region of interest" description="Disordered" evidence="12">
    <location>
        <begin position="486"/>
        <end position="515"/>
    </location>
</feature>
<reference evidence="15" key="1">
    <citation type="submission" date="2025-08" db="UniProtKB">
        <authorList>
            <consortium name="RefSeq"/>
        </authorList>
    </citation>
    <scope>IDENTIFICATION</scope>
</reference>
<dbReference type="Pfam" id="PF00096">
    <property type="entry name" value="zf-C2H2"/>
    <property type="match status" value="7"/>
</dbReference>
<name>A0A6J2PKA1_COTGO</name>
<dbReference type="InterPro" id="IPR013087">
    <property type="entry name" value="Znf_C2H2_type"/>
</dbReference>
<feature type="compositionally biased region" description="Low complexity" evidence="12">
    <location>
        <begin position="486"/>
        <end position="495"/>
    </location>
</feature>
<dbReference type="PANTHER" id="PTHR24394">
    <property type="entry name" value="ZINC FINGER PROTEIN"/>
    <property type="match status" value="1"/>
</dbReference>
<evidence type="ECO:0000256" key="1">
    <source>
        <dbReference type="ARBA" id="ARBA00004123"/>
    </source>
</evidence>
<comment type="similarity">
    <text evidence="2">Belongs to the krueppel C2H2-type zinc-finger protein family.</text>
</comment>
<evidence type="ECO:0000256" key="6">
    <source>
        <dbReference type="ARBA" id="ARBA00022833"/>
    </source>
</evidence>
<dbReference type="AlphaFoldDB" id="A0A6J2PKA1"/>
<dbReference type="PANTHER" id="PTHR24394:SF48">
    <property type="entry name" value="ZINC FINGER PROTEIN 771"/>
    <property type="match status" value="1"/>
</dbReference>
<keyword evidence="3" id="KW-0479">Metal-binding</keyword>
<feature type="domain" description="C2H2-type" evidence="13">
    <location>
        <begin position="336"/>
        <end position="363"/>
    </location>
</feature>
<feature type="domain" description="C2H2-type" evidence="13">
    <location>
        <begin position="196"/>
        <end position="223"/>
    </location>
</feature>
<feature type="domain" description="C2H2-type" evidence="13">
    <location>
        <begin position="280"/>
        <end position="307"/>
    </location>
</feature>
<dbReference type="OrthoDB" id="427030at2759"/>
<feature type="compositionally biased region" description="Polar residues" evidence="12">
    <location>
        <begin position="496"/>
        <end position="515"/>
    </location>
</feature>
<dbReference type="FunFam" id="3.30.160.60:FF:000774">
    <property type="entry name" value="Zinc finger protein"/>
    <property type="match status" value="1"/>
</dbReference>
<dbReference type="InterPro" id="IPR036236">
    <property type="entry name" value="Znf_C2H2_sf"/>
</dbReference>
<keyword evidence="7" id="KW-0805">Transcription regulation</keyword>
<dbReference type="SMART" id="SM00355">
    <property type="entry name" value="ZnF_C2H2"/>
    <property type="match status" value="7"/>
</dbReference>
<evidence type="ECO:0000256" key="8">
    <source>
        <dbReference type="ARBA" id="ARBA00023125"/>
    </source>
</evidence>
<dbReference type="GeneID" id="115007132"/>
<dbReference type="FunFam" id="3.30.160.60:FF:000016">
    <property type="entry name" value="zinc finger protein 37 homolog"/>
    <property type="match status" value="1"/>
</dbReference>
<feature type="domain" description="C2H2-type" evidence="13">
    <location>
        <begin position="252"/>
        <end position="279"/>
    </location>
</feature>
<dbReference type="GO" id="GO:0008270">
    <property type="term" value="F:zinc ion binding"/>
    <property type="evidence" value="ECO:0007669"/>
    <property type="project" value="UniProtKB-KW"/>
</dbReference>
<feature type="domain" description="C2H2-type" evidence="13">
    <location>
        <begin position="308"/>
        <end position="335"/>
    </location>
</feature>
<proteinExistence type="inferred from homology"/>
<feature type="region of interest" description="Disordered" evidence="12">
    <location>
        <begin position="139"/>
        <end position="179"/>
    </location>
</feature>
<dbReference type="FunFam" id="3.30.160.60:FF:001506">
    <property type="entry name" value="Zinc finger protein"/>
    <property type="match status" value="1"/>
</dbReference>
<dbReference type="SUPFAM" id="SSF57667">
    <property type="entry name" value="beta-beta-alpha zinc fingers"/>
    <property type="match status" value="4"/>
</dbReference>
<dbReference type="InterPro" id="IPR012337">
    <property type="entry name" value="RNaseH-like_sf"/>
</dbReference>
<evidence type="ECO:0000256" key="9">
    <source>
        <dbReference type="ARBA" id="ARBA00023163"/>
    </source>
</evidence>
<dbReference type="FunFam" id="3.30.160.60:FF:000478">
    <property type="entry name" value="Zinc finger protein 133"/>
    <property type="match status" value="1"/>
</dbReference>
<dbReference type="FunFam" id="3.30.160.60:FF:001498">
    <property type="entry name" value="Zinc finger protein 404"/>
    <property type="match status" value="1"/>
</dbReference>